<dbReference type="Pfam" id="PF07883">
    <property type="entry name" value="Cupin_2"/>
    <property type="match status" value="1"/>
</dbReference>
<evidence type="ECO:0000259" key="1">
    <source>
        <dbReference type="Pfam" id="PF07883"/>
    </source>
</evidence>
<comment type="caution">
    <text evidence="2">The sequence shown here is derived from an EMBL/GenBank/DDBJ whole genome shotgun (WGS) entry which is preliminary data.</text>
</comment>
<dbReference type="PANTHER" id="PTHR36440">
    <property type="entry name" value="PUTATIVE (AFU_ORTHOLOGUE AFUA_8G07350)-RELATED"/>
    <property type="match status" value="1"/>
</dbReference>
<dbReference type="InterPro" id="IPR011051">
    <property type="entry name" value="RmlC_Cupin_sf"/>
</dbReference>
<name>A0A699WS38_TANCI</name>
<proteinExistence type="predicted"/>
<dbReference type="EMBL" id="BKCJ011750699">
    <property type="protein sequence ID" value="GFD49963.1"/>
    <property type="molecule type" value="Genomic_DNA"/>
</dbReference>
<dbReference type="InterPro" id="IPR053146">
    <property type="entry name" value="QDO-like"/>
</dbReference>
<dbReference type="InterPro" id="IPR013096">
    <property type="entry name" value="Cupin_2"/>
</dbReference>
<accession>A0A699WS38</accession>
<dbReference type="PANTHER" id="PTHR36440:SF1">
    <property type="entry name" value="PUTATIVE (AFU_ORTHOLOGUE AFUA_8G07350)-RELATED"/>
    <property type="match status" value="1"/>
</dbReference>
<dbReference type="InterPro" id="IPR014710">
    <property type="entry name" value="RmlC-like_jellyroll"/>
</dbReference>
<gene>
    <name evidence="2" type="ORF">Tci_921932</name>
</gene>
<dbReference type="SUPFAM" id="SSF51182">
    <property type="entry name" value="RmlC-like cupins"/>
    <property type="match status" value="1"/>
</dbReference>
<dbReference type="AlphaFoldDB" id="A0A699WS38"/>
<protein>
    <recommendedName>
        <fullName evidence="1">Cupin type-2 domain-containing protein</fullName>
    </recommendedName>
</protein>
<evidence type="ECO:0000313" key="2">
    <source>
        <dbReference type="EMBL" id="GFD49963.1"/>
    </source>
</evidence>
<sequence length="105" mass="11160">MKQSFWFFGAHVSILADEHATNGLYDLIEGDFAADSATPWHVHQAYDEEIYVVSGELTVHTKGQATVLRAGEKAVVPRGVAHRVAGASAGTARALTIATPSGFAH</sequence>
<organism evidence="2">
    <name type="scientific">Tanacetum cinerariifolium</name>
    <name type="common">Dalmatian daisy</name>
    <name type="synonym">Chrysanthemum cinerariifolium</name>
    <dbReference type="NCBI Taxonomy" id="118510"/>
    <lineage>
        <taxon>Eukaryota</taxon>
        <taxon>Viridiplantae</taxon>
        <taxon>Streptophyta</taxon>
        <taxon>Embryophyta</taxon>
        <taxon>Tracheophyta</taxon>
        <taxon>Spermatophyta</taxon>
        <taxon>Magnoliopsida</taxon>
        <taxon>eudicotyledons</taxon>
        <taxon>Gunneridae</taxon>
        <taxon>Pentapetalae</taxon>
        <taxon>asterids</taxon>
        <taxon>campanulids</taxon>
        <taxon>Asterales</taxon>
        <taxon>Asteraceae</taxon>
        <taxon>Asteroideae</taxon>
        <taxon>Anthemideae</taxon>
        <taxon>Anthemidinae</taxon>
        <taxon>Tanacetum</taxon>
    </lineage>
</organism>
<reference evidence="2" key="1">
    <citation type="journal article" date="2019" name="Sci. Rep.">
        <title>Draft genome of Tanacetum cinerariifolium, the natural source of mosquito coil.</title>
        <authorList>
            <person name="Yamashiro T."/>
            <person name="Shiraishi A."/>
            <person name="Satake H."/>
            <person name="Nakayama K."/>
        </authorList>
    </citation>
    <scope>NUCLEOTIDE SEQUENCE</scope>
</reference>
<dbReference type="Gene3D" id="2.60.120.10">
    <property type="entry name" value="Jelly Rolls"/>
    <property type="match status" value="1"/>
</dbReference>
<feature type="domain" description="Cupin type-2" evidence="1">
    <location>
        <begin position="35"/>
        <end position="97"/>
    </location>
</feature>
<feature type="non-terminal residue" evidence="2">
    <location>
        <position position="105"/>
    </location>
</feature>